<feature type="domain" description="Cadherin" evidence="10">
    <location>
        <begin position="843"/>
        <end position="944"/>
    </location>
</feature>
<keyword evidence="12" id="KW-1185">Reference proteome</keyword>
<evidence type="ECO:0000256" key="1">
    <source>
        <dbReference type="ARBA" id="ARBA00004251"/>
    </source>
</evidence>
<dbReference type="CDD" id="cd11304">
    <property type="entry name" value="Cadherin_repeat"/>
    <property type="match status" value="11"/>
</dbReference>
<dbReference type="GO" id="GO:0005912">
    <property type="term" value="C:adherens junction"/>
    <property type="evidence" value="ECO:0007669"/>
    <property type="project" value="TreeGrafter"/>
</dbReference>
<dbReference type="InterPro" id="IPR002126">
    <property type="entry name" value="Cadherin-like_dom"/>
</dbReference>
<feature type="domain" description="Cadherin" evidence="10">
    <location>
        <begin position="945"/>
        <end position="1057"/>
    </location>
</feature>
<evidence type="ECO:0000313" key="11">
    <source>
        <dbReference type="EMBL" id="CRK89363.1"/>
    </source>
</evidence>
<dbReference type="GO" id="GO:0045296">
    <property type="term" value="F:cadherin binding"/>
    <property type="evidence" value="ECO:0007669"/>
    <property type="project" value="TreeGrafter"/>
</dbReference>
<keyword evidence="7 9" id="KW-0472">Membrane</keyword>
<dbReference type="GO" id="GO:0016339">
    <property type="term" value="P:calcium-dependent cell-cell adhesion via plasma membrane cell adhesion molecules"/>
    <property type="evidence" value="ECO:0007669"/>
    <property type="project" value="TreeGrafter"/>
</dbReference>
<dbReference type="GO" id="GO:0007156">
    <property type="term" value="P:homophilic cell adhesion via plasma membrane adhesion molecules"/>
    <property type="evidence" value="ECO:0007669"/>
    <property type="project" value="InterPro"/>
</dbReference>
<organism evidence="11 12">
    <name type="scientific">Clunio marinus</name>
    <dbReference type="NCBI Taxonomy" id="568069"/>
    <lineage>
        <taxon>Eukaryota</taxon>
        <taxon>Metazoa</taxon>
        <taxon>Ecdysozoa</taxon>
        <taxon>Arthropoda</taxon>
        <taxon>Hexapoda</taxon>
        <taxon>Insecta</taxon>
        <taxon>Pterygota</taxon>
        <taxon>Neoptera</taxon>
        <taxon>Endopterygota</taxon>
        <taxon>Diptera</taxon>
        <taxon>Nematocera</taxon>
        <taxon>Chironomoidea</taxon>
        <taxon>Chironomidae</taxon>
        <taxon>Clunio</taxon>
    </lineage>
</organism>
<dbReference type="GO" id="GO:0008104">
    <property type="term" value="P:intracellular protein localization"/>
    <property type="evidence" value="ECO:0007669"/>
    <property type="project" value="UniProtKB-ARBA"/>
</dbReference>
<keyword evidence="2 9" id="KW-0812">Transmembrane</keyword>
<dbReference type="GO" id="GO:0007043">
    <property type="term" value="P:cell-cell junction assembly"/>
    <property type="evidence" value="ECO:0007669"/>
    <property type="project" value="TreeGrafter"/>
</dbReference>
<keyword evidence="6 9" id="KW-1133">Transmembrane helix</keyword>
<evidence type="ECO:0000313" key="12">
    <source>
        <dbReference type="Proteomes" id="UP000183832"/>
    </source>
</evidence>
<feature type="domain" description="Cadherin" evidence="10">
    <location>
        <begin position="640"/>
        <end position="739"/>
    </location>
</feature>
<dbReference type="GO" id="GO:0005509">
    <property type="term" value="F:calcium ion binding"/>
    <property type="evidence" value="ECO:0007669"/>
    <property type="project" value="UniProtKB-UniRule"/>
</dbReference>
<dbReference type="GO" id="GO:0000902">
    <property type="term" value="P:cell morphogenesis"/>
    <property type="evidence" value="ECO:0007669"/>
    <property type="project" value="TreeGrafter"/>
</dbReference>
<dbReference type="PRINTS" id="PR00205">
    <property type="entry name" value="CADHERIN"/>
</dbReference>
<evidence type="ECO:0000256" key="5">
    <source>
        <dbReference type="ARBA" id="ARBA00022837"/>
    </source>
</evidence>
<reference evidence="11 12" key="1">
    <citation type="submission" date="2015-04" db="EMBL/GenBank/DDBJ databases">
        <authorList>
            <person name="Syromyatnikov M.Y."/>
            <person name="Popov V.N."/>
        </authorList>
    </citation>
    <scope>NUCLEOTIDE SEQUENCE [LARGE SCALE GENOMIC DNA]</scope>
</reference>
<feature type="domain" description="Cadherin" evidence="10">
    <location>
        <begin position="436"/>
        <end position="537"/>
    </location>
</feature>
<dbReference type="GO" id="GO:0016342">
    <property type="term" value="C:catenin complex"/>
    <property type="evidence" value="ECO:0007669"/>
    <property type="project" value="TreeGrafter"/>
</dbReference>
<keyword evidence="5 8" id="KW-0106">Calcium</keyword>
<dbReference type="InterPro" id="IPR015919">
    <property type="entry name" value="Cadherin-like_sf"/>
</dbReference>
<dbReference type="PROSITE" id="PS00232">
    <property type="entry name" value="CADHERIN_1"/>
    <property type="match status" value="4"/>
</dbReference>
<feature type="domain" description="Cadherin" evidence="10">
    <location>
        <begin position="194"/>
        <end position="304"/>
    </location>
</feature>
<evidence type="ECO:0000256" key="8">
    <source>
        <dbReference type="PROSITE-ProRule" id="PRU00043"/>
    </source>
</evidence>
<keyword evidence="4" id="KW-0677">Repeat</keyword>
<dbReference type="InterPro" id="IPR039808">
    <property type="entry name" value="Cadherin"/>
</dbReference>
<dbReference type="GO" id="GO:0016477">
    <property type="term" value="P:cell migration"/>
    <property type="evidence" value="ECO:0007669"/>
    <property type="project" value="TreeGrafter"/>
</dbReference>
<dbReference type="Pfam" id="PF00028">
    <property type="entry name" value="Cadherin"/>
    <property type="match status" value="6"/>
</dbReference>
<dbReference type="GO" id="GO:0044331">
    <property type="term" value="P:cell-cell adhesion mediated by cadherin"/>
    <property type="evidence" value="ECO:0007669"/>
    <property type="project" value="TreeGrafter"/>
</dbReference>
<dbReference type="EMBL" id="CVRI01000012">
    <property type="protein sequence ID" value="CRK89363.1"/>
    <property type="molecule type" value="Genomic_DNA"/>
</dbReference>
<dbReference type="FunFam" id="2.60.40.60:FF:000020">
    <property type="entry name" value="Dachsous cadherin-related 1b"/>
    <property type="match status" value="1"/>
</dbReference>
<feature type="domain" description="Cadherin" evidence="10">
    <location>
        <begin position="341"/>
        <end position="427"/>
    </location>
</feature>
<evidence type="ECO:0000256" key="4">
    <source>
        <dbReference type="ARBA" id="ARBA00022737"/>
    </source>
</evidence>
<dbReference type="InterPro" id="IPR020894">
    <property type="entry name" value="Cadherin_CS"/>
</dbReference>
<name>A0A1J1HN32_9DIPT</name>
<evidence type="ECO:0000259" key="10">
    <source>
        <dbReference type="PROSITE" id="PS50268"/>
    </source>
</evidence>
<dbReference type="GO" id="GO:0034332">
    <property type="term" value="P:adherens junction organization"/>
    <property type="evidence" value="ECO:0007669"/>
    <property type="project" value="TreeGrafter"/>
</dbReference>
<dbReference type="FunFam" id="2.60.40.60:FF:000033">
    <property type="entry name" value="FAT atypical cadherin 1"/>
    <property type="match status" value="1"/>
</dbReference>
<protein>
    <submittedName>
        <fullName evidence="11">CLUMA_CG003119, isoform A</fullName>
    </submittedName>
</protein>
<feature type="transmembrane region" description="Helical" evidence="9">
    <location>
        <begin position="1434"/>
        <end position="1461"/>
    </location>
</feature>
<feature type="domain" description="Cadherin" evidence="10">
    <location>
        <begin position="1190"/>
        <end position="1310"/>
    </location>
</feature>
<evidence type="ECO:0000256" key="7">
    <source>
        <dbReference type="ARBA" id="ARBA00023136"/>
    </source>
</evidence>
<proteinExistence type="predicted"/>
<evidence type="ECO:0000256" key="3">
    <source>
        <dbReference type="ARBA" id="ARBA00022729"/>
    </source>
</evidence>
<dbReference type="GO" id="GO:0007163">
    <property type="term" value="P:establishment or maintenance of cell polarity"/>
    <property type="evidence" value="ECO:0007669"/>
    <property type="project" value="UniProtKB-ARBA"/>
</dbReference>
<accession>A0A1J1HN32</accession>
<evidence type="ECO:0000256" key="2">
    <source>
        <dbReference type="ARBA" id="ARBA00022692"/>
    </source>
</evidence>
<dbReference type="SUPFAM" id="SSF49313">
    <property type="entry name" value="Cadherin-like"/>
    <property type="match status" value="11"/>
</dbReference>
<feature type="domain" description="Cadherin" evidence="10">
    <location>
        <begin position="554"/>
        <end position="639"/>
    </location>
</feature>
<dbReference type="GO" id="GO:0008013">
    <property type="term" value="F:beta-catenin binding"/>
    <property type="evidence" value="ECO:0007669"/>
    <property type="project" value="TreeGrafter"/>
</dbReference>
<dbReference type="SMART" id="SM00112">
    <property type="entry name" value="CA"/>
    <property type="match status" value="11"/>
</dbReference>
<dbReference type="PROSITE" id="PS50268">
    <property type="entry name" value="CADHERIN_2"/>
    <property type="match status" value="11"/>
</dbReference>
<dbReference type="GO" id="GO:0001736">
    <property type="term" value="P:establishment of planar polarity"/>
    <property type="evidence" value="ECO:0007669"/>
    <property type="project" value="UniProtKB-ARBA"/>
</dbReference>
<feature type="domain" description="Cadherin" evidence="10">
    <location>
        <begin position="742"/>
        <end position="842"/>
    </location>
</feature>
<sequence length="1516" mass="168955">MWLWKLNNRRVLLTKVLFLLLNQLMVIGIYGKLCETETGQNNIILDIEESRGDAIGSHENSPMLPIHGDVEDEITLGLNFPEGNNNLFKLNGKFLQLVHPLDRDKENLSHIQFTISCTIKSTPSRNRNIPIIVRVSDVNDNRPVFVNSPYETTIAEATYISQPPAVFSIKLKGFMSLFVFQLPIENQSKDDATSTPVGTTIYSSIKATDTDAGVNGAVEYFLVEGSHNLTDNDGKVADGFGTFAIAYPHQGHVTLVKTLDYERVQRYYLTIVASDRARNVSERLSASTTLIVDIEDVDDQDPSFIYQDCLSFDGSCINPEYTANIVPGTVQKVLDILPEKIRAVDLDALATPIRYEFINGNPSNFNEYFEIDDVTAEVKQVKLVDSSVTDRQFSITIKAEEMSEQRRFTTAKLTINVKPVDAFPPIIMASDLVGIVEENSPIGTKVLSLKNKPIKFTIRDEDYSTDIDLPMYAFELTTPLFAVKDGFLVVSDKGVDREQSEKLLFQIIAREIHGNAASSPLSVNITVLDVNDNKPEIFEIDPVMVSAGTTKRSLAHVHAKDIDAGINSSVTYSIVSSKSRDSQKFSINSKTGEIFADSRLNADERFNLTIRATDGGGLYSETNLLVTVVAGPNTKPPIFTRNIYEVLVNESAKINTTVVVVQADDPETDPVNYSILSGNDLRQYTINSETGAITIIRKLDRETLTKYQLTIRAEDLGGLYATALVNIKVLDANDNAPEFDETSMPYLFSVDEGKLNAFVGTVQAFDMDEGRNADVVYSLPSDVPFTINKQSGDIHTRERLNFKRRNEYEFMVTATDRGVMPLSTEIRIKISVKDVPDILPMFSKTQIEVKVPENLPDTLVAVVRISNPQTVETATYTIKKTSSKDYFRIDPETGEIRTKKSLDYETKSFHEIIVGTVENEGKGAGDVIKVKVTVEDRNDVAPVFLITPEPVSLTDDQHVGALIASMPAVDTDGTSPGNVVRYEMIGKGKALKFFHIDPENGNIRIKDDLRKDPTSQYEVDVRAYDLGEPQLSSVSSLIIFVKHIQRINVGIETLPAESDDSEELGLAFGDEIYVTNIPESTSIDATIKLIQVLNIRKSTKAKNGFSCEIVAGNDLKLFSVVLEDSTCAVKLKSSLDFENRTTHELKLKLISTKQRVNQNKNFATLKVLVQDSNDNPPIFKFKNSIKKYKRNDTYYGAIDYDATIGTSVLKVEAYDNDSGTFGLIKYRLVDDETNVIPKDDLPSSYFVITDVGIIKTRQSLHKITNGHFQFQIEASDNFGKDSVAVHKSYARVVINVVTDLNRMTLVFPEAHPDELRRHSRSLEEILTEKSHGLIATVEKITNRRSLMQNGSIVELKDATDAWFFIVDPITEKVLQRNSSAIAQKLLEPNIQSQINVAVSRLVRSPTEGIFGPVEAENEIHHLEVSNAESDDDNLIHYTMVSVAFVVTIVGITGIIFAFLWWNKYQHSKEANVPSNSIVNNRNTIRSDPTKIHHLHNVHAVQVNMKDLIVAFDGSPR</sequence>
<comment type="subcellular location">
    <subcellularLocation>
        <location evidence="1">Cell membrane</location>
        <topology evidence="1">Single-pass type I membrane protein</topology>
    </subcellularLocation>
</comment>
<dbReference type="STRING" id="568069.A0A1J1HN32"/>
<dbReference type="Proteomes" id="UP000183832">
    <property type="component" value="Unassembled WGS sequence"/>
</dbReference>
<evidence type="ECO:0000256" key="9">
    <source>
        <dbReference type="SAM" id="Phobius"/>
    </source>
</evidence>
<gene>
    <name evidence="11" type="primary">similar to Protocadherin-15</name>
    <name evidence="11" type="ORF">CLUMA_CG003119</name>
</gene>
<dbReference type="Gene3D" id="2.60.40.60">
    <property type="entry name" value="Cadherins"/>
    <property type="match status" value="11"/>
</dbReference>
<evidence type="ECO:0000256" key="6">
    <source>
        <dbReference type="ARBA" id="ARBA00022989"/>
    </source>
</evidence>
<dbReference type="OrthoDB" id="10029135at2759"/>
<feature type="domain" description="Cadherin" evidence="10">
    <location>
        <begin position="84"/>
        <end position="145"/>
    </location>
</feature>
<feature type="domain" description="Cadherin" evidence="10">
    <location>
        <begin position="1069"/>
        <end position="1179"/>
    </location>
</feature>
<dbReference type="PANTHER" id="PTHR24027:SF422">
    <property type="entry name" value="CADHERIN DOMAIN-CONTAINING PROTEIN"/>
    <property type="match status" value="1"/>
</dbReference>
<keyword evidence="3" id="KW-0732">Signal</keyword>
<dbReference type="PANTHER" id="PTHR24027">
    <property type="entry name" value="CADHERIN-23"/>
    <property type="match status" value="1"/>
</dbReference>